<feature type="region of interest" description="Disordered" evidence="1">
    <location>
        <begin position="242"/>
        <end position="280"/>
    </location>
</feature>
<name>K0TDN3_THAOC</name>
<feature type="compositionally biased region" description="Acidic residues" evidence="1">
    <location>
        <begin position="143"/>
        <end position="155"/>
    </location>
</feature>
<proteinExistence type="predicted"/>
<feature type="compositionally biased region" description="Low complexity" evidence="1">
    <location>
        <begin position="431"/>
        <end position="446"/>
    </location>
</feature>
<organism evidence="2 3">
    <name type="scientific">Thalassiosira oceanica</name>
    <name type="common">Marine diatom</name>
    <dbReference type="NCBI Taxonomy" id="159749"/>
    <lineage>
        <taxon>Eukaryota</taxon>
        <taxon>Sar</taxon>
        <taxon>Stramenopiles</taxon>
        <taxon>Ochrophyta</taxon>
        <taxon>Bacillariophyta</taxon>
        <taxon>Coscinodiscophyceae</taxon>
        <taxon>Thalassiosirophycidae</taxon>
        <taxon>Thalassiosirales</taxon>
        <taxon>Thalassiosiraceae</taxon>
        <taxon>Thalassiosira</taxon>
    </lineage>
</organism>
<accession>K0TDN3</accession>
<feature type="compositionally biased region" description="Basic and acidic residues" evidence="1">
    <location>
        <begin position="373"/>
        <end position="391"/>
    </location>
</feature>
<feature type="non-terminal residue" evidence="2">
    <location>
        <position position="1"/>
    </location>
</feature>
<feature type="compositionally biased region" description="Basic and acidic residues" evidence="1">
    <location>
        <begin position="247"/>
        <end position="257"/>
    </location>
</feature>
<gene>
    <name evidence="2" type="ORF">THAOC_01402</name>
</gene>
<protein>
    <submittedName>
        <fullName evidence="2">Uncharacterized protein</fullName>
    </submittedName>
</protein>
<dbReference type="EMBL" id="AGNL01001669">
    <property type="protein sequence ID" value="EJK76813.1"/>
    <property type="molecule type" value="Genomic_DNA"/>
</dbReference>
<feature type="compositionally biased region" description="Basic and acidic residues" evidence="1">
    <location>
        <begin position="337"/>
        <end position="348"/>
    </location>
</feature>
<feature type="compositionally biased region" description="Low complexity" evidence="1">
    <location>
        <begin position="125"/>
        <end position="137"/>
    </location>
</feature>
<feature type="compositionally biased region" description="Polar residues" evidence="1">
    <location>
        <begin position="165"/>
        <end position="178"/>
    </location>
</feature>
<sequence>TAARTDSLDELRRWTSHLTCRLGRTPWTCGASEAEDPPRASVCTFRGRGSVCARAEGSRGLTSSRAEILSGLFAGRPVDRLLPSSGVSVVREVQFWPSPREISDGGRMNLRGDQQGGLYDPAGCRSRSVSSPRLRLPGMSTDIVDESWTENEDGWGGERKKTWRKSQSSAESRQTWWRTNAAPHGRKAGDHQGSPRASGRGLGVDGVAGDDTSLLMQGREQRVTSTMNLCCDQQDVVYGPAVTGSRARSEQEADYSSRGKGQRRAGALVRPGRAATGASRRDATIKLPRCGRWRVRQGGKRSEGGPRRGHHRAADVGYDAVTIPGGRLPGRPPTRPGLRDESPSEDAGRPTPIGGKPGCAGLFRGRRTRRRDARPTDDNGRRTGWTREVRTGRRGRGGGSSANQGRIVLRASKSPIDRSPLDGGSTHAQRRSGTSGRVGSRWVRGGKPPVGGFAARGGRQGDPRRSNGHAGGALLNWNHRVAEEGAERPRSGPLPAL</sequence>
<reference evidence="2 3" key="1">
    <citation type="journal article" date="2012" name="Genome Biol.">
        <title>Genome and low-iron response of an oceanic diatom adapted to chronic iron limitation.</title>
        <authorList>
            <person name="Lommer M."/>
            <person name="Specht M."/>
            <person name="Roy A.S."/>
            <person name="Kraemer L."/>
            <person name="Andreson R."/>
            <person name="Gutowska M.A."/>
            <person name="Wolf J."/>
            <person name="Bergner S.V."/>
            <person name="Schilhabel M.B."/>
            <person name="Klostermeier U.C."/>
            <person name="Beiko R.G."/>
            <person name="Rosenstiel P."/>
            <person name="Hippler M."/>
            <person name="Laroche J."/>
        </authorList>
    </citation>
    <scope>NUCLEOTIDE SEQUENCE [LARGE SCALE GENOMIC DNA]</scope>
    <source>
        <strain evidence="2 3">CCMP1005</strain>
    </source>
</reference>
<dbReference type="AlphaFoldDB" id="K0TDN3"/>
<evidence type="ECO:0000313" key="2">
    <source>
        <dbReference type="EMBL" id="EJK76813.1"/>
    </source>
</evidence>
<dbReference type="Proteomes" id="UP000266841">
    <property type="component" value="Unassembled WGS sequence"/>
</dbReference>
<comment type="caution">
    <text evidence="2">The sequence shown here is derived from an EMBL/GenBank/DDBJ whole genome shotgun (WGS) entry which is preliminary data.</text>
</comment>
<evidence type="ECO:0000313" key="3">
    <source>
        <dbReference type="Proteomes" id="UP000266841"/>
    </source>
</evidence>
<evidence type="ECO:0000256" key="1">
    <source>
        <dbReference type="SAM" id="MobiDB-lite"/>
    </source>
</evidence>
<feature type="region of interest" description="Disordered" evidence="1">
    <location>
        <begin position="292"/>
        <end position="474"/>
    </location>
</feature>
<feature type="region of interest" description="Disordered" evidence="1">
    <location>
        <begin position="117"/>
        <end position="206"/>
    </location>
</feature>
<keyword evidence="3" id="KW-1185">Reference proteome</keyword>